<gene>
    <name evidence="4" type="ORF">LXN57_29415</name>
</gene>
<protein>
    <submittedName>
        <fullName evidence="4">Uncharacterized protein</fullName>
    </submittedName>
</protein>
<accession>A0ABT0Y6N6</accession>
<feature type="chain" id="PRO_5045446018" evidence="3">
    <location>
        <begin position="25"/>
        <end position="534"/>
    </location>
</feature>
<dbReference type="RefSeq" id="WP_251801459.1">
    <property type="nucleotide sequence ID" value="NZ_JAMQOL010000042.1"/>
</dbReference>
<organism evidence="4 5">
    <name type="scientific">Paractinoplanes hotanensis</name>
    <dbReference type="NCBI Taxonomy" id="2906497"/>
    <lineage>
        <taxon>Bacteria</taxon>
        <taxon>Bacillati</taxon>
        <taxon>Actinomycetota</taxon>
        <taxon>Actinomycetes</taxon>
        <taxon>Micromonosporales</taxon>
        <taxon>Micromonosporaceae</taxon>
        <taxon>Paractinoplanes</taxon>
    </lineage>
</organism>
<evidence type="ECO:0000256" key="2">
    <source>
        <dbReference type="SAM" id="Phobius"/>
    </source>
</evidence>
<evidence type="ECO:0000256" key="3">
    <source>
        <dbReference type="SAM" id="SignalP"/>
    </source>
</evidence>
<dbReference type="Proteomes" id="UP001523216">
    <property type="component" value="Unassembled WGS sequence"/>
</dbReference>
<feature type="signal peptide" evidence="3">
    <location>
        <begin position="1"/>
        <end position="24"/>
    </location>
</feature>
<dbReference type="EMBL" id="JAMQOL010000042">
    <property type="protein sequence ID" value="MCM4081700.1"/>
    <property type="molecule type" value="Genomic_DNA"/>
</dbReference>
<keyword evidence="2" id="KW-1133">Transmembrane helix</keyword>
<feature type="compositionally biased region" description="Polar residues" evidence="1">
    <location>
        <begin position="103"/>
        <end position="119"/>
    </location>
</feature>
<keyword evidence="5" id="KW-1185">Reference proteome</keyword>
<keyword evidence="2" id="KW-0812">Transmembrane</keyword>
<name>A0ABT0Y6N6_9ACTN</name>
<feature type="region of interest" description="Disordered" evidence="1">
    <location>
        <begin position="89"/>
        <end position="119"/>
    </location>
</feature>
<evidence type="ECO:0000313" key="4">
    <source>
        <dbReference type="EMBL" id="MCM4081700.1"/>
    </source>
</evidence>
<reference evidence="4 5" key="1">
    <citation type="submission" date="2022-06" db="EMBL/GenBank/DDBJ databases">
        <title>Actinoplanes abujensis sp. nov., isolated from Nigerian arid soil.</title>
        <authorList>
            <person name="Ding P."/>
        </authorList>
    </citation>
    <scope>NUCLEOTIDE SEQUENCE [LARGE SCALE GENOMIC DNA]</scope>
    <source>
        <strain evidence="5">TRM88002</strain>
    </source>
</reference>
<feature type="transmembrane region" description="Helical" evidence="2">
    <location>
        <begin position="491"/>
        <end position="511"/>
    </location>
</feature>
<evidence type="ECO:0000256" key="1">
    <source>
        <dbReference type="SAM" id="MobiDB-lite"/>
    </source>
</evidence>
<evidence type="ECO:0000313" key="5">
    <source>
        <dbReference type="Proteomes" id="UP001523216"/>
    </source>
</evidence>
<proteinExistence type="predicted"/>
<keyword evidence="3" id="KW-0732">Signal</keyword>
<sequence length="534" mass="55281">MRLISRALAVALLLVLLPLQPAAAAPTTATLEPHVQPITLAPGSNTRYAVVDVRSTNAEPGILVRLEVTVDLGGATEFADVSVEPGFGTTSAGGGEVVMEPGDTSTPCRRTDDTVTCSWTSTPSSETVFQSPAMLAVRPRTTAKPGDRAVLTMAARIGDGPVTGGTSVIRVGEGVDLVSDGEQTVKATPGRSVRTTPTVRNGGATAIAGVVLALSAHPRLLRQSSYRNCRYYFGMVCTFDTTLEPGRRYALSAPVTLHSPADTVPGSVASVELAWITPTEWAETDPGDSGPLGTGAPLTLRPLATAQDASPQVDVSLEDNFASIEFAVTGTRKPSLSAIGSRLSAAINDRRTLTAGLMNFGPGTMRPDLFRNNSLSVAVRLPTNVGVEEYAGSDCYSVGFDLPSAAPPTTAARSEQANEWYCNLNRDLGPGQRMNFSFLVTVEDDCGTPGQVEILPGDDGIIGRGRKVVPLSVNVAGAACAAVALPITGPAVGWTALAALVLIAAGIGLVVRRTRRPVCAHAEGASGAGSRQEG</sequence>
<comment type="caution">
    <text evidence="4">The sequence shown here is derived from an EMBL/GenBank/DDBJ whole genome shotgun (WGS) entry which is preliminary data.</text>
</comment>
<keyword evidence="2" id="KW-0472">Membrane</keyword>